<feature type="transmembrane region" description="Helical" evidence="1">
    <location>
        <begin position="174"/>
        <end position="196"/>
    </location>
</feature>
<feature type="transmembrane region" description="Helical" evidence="1">
    <location>
        <begin position="144"/>
        <end position="168"/>
    </location>
</feature>
<keyword evidence="1" id="KW-0472">Membrane</keyword>
<proteinExistence type="predicted"/>
<protein>
    <recommendedName>
        <fullName evidence="4">Restriction endonuclease type IV Mrr domain-containing protein</fullName>
    </recommendedName>
</protein>
<name>A0AA87XWS7_9BURK</name>
<organism evidence="2 3">
    <name type="scientific">Pseudoduganella albidiflava</name>
    <dbReference type="NCBI Taxonomy" id="321983"/>
    <lineage>
        <taxon>Bacteria</taxon>
        <taxon>Pseudomonadati</taxon>
        <taxon>Pseudomonadota</taxon>
        <taxon>Betaproteobacteria</taxon>
        <taxon>Burkholderiales</taxon>
        <taxon>Oxalobacteraceae</taxon>
        <taxon>Telluria group</taxon>
        <taxon>Pseudoduganella</taxon>
    </lineage>
</organism>
<evidence type="ECO:0000256" key="1">
    <source>
        <dbReference type="SAM" id="Phobius"/>
    </source>
</evidence>
<keyword evidence="1" id="KW-1133">Transmembrane helix</keyword>
<gene>
    <name evidence="2" type="ORF">GCM10007387_50750</name>
</gene>
<dbReference type="Proteomes" id="UP000628442">
    <property type="component" value="Unassembled WGS sequence"/>
</dbReference>
<evidence type="ECO:0008006" key="4">
    <source>
        <dbReference type="Google" id="ProtNLM"/>
    </source>
</evidence>
<sequence length="273" mass="31184">MDIFGEDEMHRTIGIQCKNTMATLSEKTLLTEIENAETFYPPLTALYIATSTDRDSKLQERARIISFERISQKKFPVHILFWNDVTGDLAKNEVEFMKYFGDFFVHTEKNVAGDDNDRRTFSVDEMDIKRHSAFSGKSISRQKLLNWGFIISVIGLLGMLLIFARIFGPNSGNWAPLAMLFCGLGLTIVMLAQALARRKFEYFLKGNYYLEASASDRIYLNRLTATCPWCASHMGLSHLGPKNGVKEDIFVCEKNPRQHKILLDFTLLPEMTD</sequence>
<dbReference type="EMBL" id="BMWV01000015">
    <property type="protein sequence ID" value="GGY62010.1"/>
    <property type="molecule type" value="Genomic_DNA"/>
</dbReference>
<accession>A0AA87XWS7</accession>
<keyword evidence="1" id="KW-0812">Transmembrane</keyword>
<reference evidence="2" key="2">
    <citation type="submission" date="2022-12" db="EMBL/GenBank/DDBJ databases">
        <authorList>
            <person name="Sun Q."/>
            <person name="Kim S."/>
        </authorList>
    </citation>
    <scope>NUCLEOTIDE SEQUENCE</scope>
    <source>
        <strain evidence="2">KCTC 12343</strain>
    </source>
</reference>
<comment type="caution">
    <text evidence="2">The sequence shown here is derived from an EMBL/GenBank/DDBJ whole genome shotgun (WGS) entry which is preliminary data.</text>
</comment>
<dbReference type="RefSeq" id="WP_189485323.1">
    <property type="nucleotide sequence ID" value="NZ_BMWV01000015.1"/>
</dbReference>
<evidence type="ECO:0000313" key="2">
    <source>
        <dbReference type="EMBL" id="GGY62010.1"/>
    </source>
</evidence>
<reference evidence="2" key="1">
    <citation type="journal article" date="2014" name="Int. J. Syst. Evol. Microbiol.">
        <title>Complete genome sequence of Corynebacterium casei LMG S-19264T (=DSM 44701T), isolated from a smear-ripened cheese.</title>
        <authorList>
            <consortium name="US DOE Joint Genome Institute (JGI-PGF)"/>
            <person name="Walter F."/>
            <person name="Albersmeier A."/>
            <person name="Kalinowski J."/>
            <person name="Ruckert C."/>
        </authorList>
    </citation>
    <scope>NUCLEOTIDE SEQUENCE</scope>
    <source>
        <strain evidence="2">KCTC 12343</strain>
    </source>
</reference>
<dbReference type="AlphaFoldDB" id="A0AA87XWS7"/>
<evidence type="ECO:0000313" key="3">
    <source>
        <dbReference type="Proteomes" id="UP000628442"/>
    </source>
</evidence>